<dbReference type="OrthoDB" id="9800945at2"/>
<dbReference type="InterPro" id="IPR031165">
    <property type="entry name" value="GNAT_YJDJ"/>
</dbReference>
<dbReference type="SUPFAM" id="SSF55729">
    <property type="entry name" value="Acyl-CoA N-acyltransferases (Nat)"/>
    <property type="match status" value="1"/>
</dbReference>
<dbReference type="GO" id="GO:0016740">
    <property type="term" value="F:transferase activity"/>
    <property type="evidence" value="ECO:0007669"/>
    <property type="project" value="UniProtKB-KW"/>
</dbReference>
<dbReference type="InterPro" id="IPR045057">
    <property type="entry name" value="Gcn5-rel_NAT"/>
</dbReference>
<keyword evidence="2" id="KW-0808">Transferase</keyword>
<dbReference type="AlphaFoldDB" id="A0A420EIN8"/>
<dbReference type="Proteomes" id="UP000284395">
    <property type="component" value="Unassembled WGS sequence"/>
</dbReference>
<dbReference type="RefSeq" id="WP_120324821.1">
    <property type="nucleotide sequence ID" value="NZ_RAPF01000005.1"/>
</dbReference>
<dbReference type="PROSITE" id="PS51729">
    <property type="entry name" value="GNAT_YJDJ"/>
    <property type="match status" value="1"/>
</dbReference>
<dbReference type="PANTHER" id="PTHR31435">
    <property type="entry name" value="PROTEIN NATD1"/>
    <property type="match status" value="1"/>
</dbReference>
<name>A0A420EIN8_9SPHN</name>
<protein>
    <submittedName>
        <fullName evidence="2">N-acetyltransferase</fullName>
    </submittedName>
</protein>
<dbReference type="PANTHER" id="PTHR31435:SF9">
    <property type="entry name" value="PROTEIN NATD1"/>
    <property type="match status" value="1"/>
</dbReference>
<dbReference type="Gene3D" id="3.40.630.30">
    <property type="match status" value="1"/>
</dbReference>
<proteinExistence type="predicted"/>
<organism evidence="2 3">
    <name type="scientific">Altericroceibacterium spongiae</name>
    <dbReference type="NCBI Taxonomy" id="2320269"/>
    <lineage>
        <taxon>Bacteria</taxon>
        <taxon>Pseudomonadati</taxon>
        <taxon>Pseudomonadota</taxon>
        <taxon>Alphaproteobacteria</taxon>
        <taxon>Sphingomonadales</taxon>
        <taxon>Erythrobacteraceae</taxon>
        <taxon>Altericroceibacterium</taxon>
    </lineage>
</organism>
<dbReference type="CDD" id="cd04301">
    <property type="entry name" value="NAT_SF"/>
    <property type="match status" value="1"/>
</dbReference>
<evidence type="ECO:0000313" key="2">
    <source>
        <dbReference type="EMBL" id="RKF20524.1"/>
    </source>
</evidence>
<dbReference type="EMBL" id="RAPF01000005">
    <property type="protein sequence ID" value="RKF20524.1"/>
    <property type="molecule type" value="Genomic_DNA"/>
</dbReference>
<accession>A0A420EIN8</accession>
<sequence length="101" mass="11122">MDEKIEIQREDHVTHGAYTVALPNSGEQAELTWQAAGEARIADHTYVPDAMRGKGIAAELVKALVADAREKGFTVVPQCSYVDAAFRRHPEWADILAETES</sequence>
<comment type="caution">
    <text evidence="2">The sequence shown here is derived from an EMBL/GenBank/DDBJ whole genome shotgun (WGS) entry which is preliminary data.</text>
</comment>
<evidence type="ECO:0000259" key="1">
    <source>
        <dbReference type="PROSITE" id="PS51729"/>
    </source>
</evidence>
<feature type="domain" description="N-acetyltransferase" evidence="1">
    <location>
        <begin position="10"/>
        <end position="97"/>
    </location>
</feature>
<gene>
    <name evidence="2" type="ORF">D6851_10260</name>
</gene>
<keyword evidence="3" id="KW-1185">Reference proteome</keyword>
<dbReference type="InterPro" id="IPR016181">
    <property type="entry name" value="Acyl_CoA_acyltransferase"/>
</dbReference>
<dbReference type="Pfam" id="PF14542">
    <property type="entry name" value="Acetyltransf_CG"/>
    <property type="match status" value="1"/>
</dbReference>
<reference evidence="2 3" key="1">
    <citation type="submission" date="2018-09" db="EMBL/GenBank/DDBJ databases">
        <title>Altererythrobacter spongiae sp. nov., isolated from a marine sponge.</title>
        <authorList>
            <person name="Zhuang L."/>
            <person name="Luo L."/>
        </authorList>
    </citation>
    <scope>NUCLEOTIDE SEQUENCE [LARGE SCALE GENOMIC DNA]</scope>
    <source>
        <strain evidence="2 3">HN-Y73</strain>
    </source>
</reference>
<evidence type="ECO:0000313" key="3">
    <source>
        <dbReference type="Proteomes" id="UP000284395"/>
    </source>
</evidence>